<feature type="domain" description="Peptidase S9 prolyl oligopeptidase catalytic" evidence="1">
    <location>
        <begin position="75"/>
        <end position="174"/>
    </location>
</feature>
<dbReference type="EMBL" id="AWYA01000121">
    <property type="protein sequence ID" value="KIC04256.1"/>
    <property type="molecule type" value="Genomic_DNA"/>
</dbReference>
<protein>
    <submittedName>
        <fullName evidence="2">Alpha-beta hydrolase superfamily enzyme</fullName>
    </submittedName>
</protein>
<dbReference type="Gene3D" id="3.40.50.1820">
    <property type="entry name" value="alpha/beta hydrolase"/>
    <property type="match status" value="1"/>
</dbReference>
<dbReference type="AlphaFoldDB" id="A0A837DSX8"/>
<name>A0A837DSX8_9LACO</name>
<evidence type="ECO:0000259" key="1">
    <source>
        <dbReference type="Pfam" id="PF00326"/>
    </source>
</evidence>
<evidence type="ECO:0000313" key="2">
    <source>
        <dbReference type="EMBL" id="KIC04256.1"/>
    </source>
</evidence>
<dbReference type="InterPro" id="IPR018202">
    <property type="entry name" value="Ser_caboxypep_ser_AS"/>
</dbReference>
<dbReference type="PROSITE" id="PS00131">
    <property type="entry name" value="CARBOXYPEPT_SER_SER"/>
    <property type="match status" value="1"/>
</dbReference>
<dbReference type="InterPro" id="IPR001375">
    <property type="entry name" value="Peptidase_S9_cat"/>
</dbReference>
<accession>A0A837DSX8</accession>
<proteinExistence type="predicted"/>
<organism evidence="2 3">
    <name type="scientific">Ligilactobacillus ruminis DPC 6832</name>
    <dbReference type="NCBI Taxonomy" id="1402208"/>
    <lineage>
        <taxon>Bacteria</taxon>
        <taxon>Bacillati</taxon>
        <taxon>Bacillota</taxon>
        <taxon>Bacilli</taxon>
        <taxon>Lactobacillales</taxon>
        <taxon>Lactobacillaceae</taxon>
        <taxon>Ligilactobacillus</taxon>
    </lineage>
</organism>
<reference evidence="2 3" key="1">
    <citation type="journal article" date="2015" name="BMC Microbiol.">
        <title>Lactobacillus ruminis strains cluster according to their mammalian gut source.</title>
        <authorList>
            <person name="O' Donnell M.M."/>
            <person name="Harris H.M."/>
            <person name="Lynch D.B."/>
            <person name="Ross R.P."/>
            <person name="O'Toole P.W."/>
        </authorList>
    </citation>
    <scope>NUCLEOTIDE SEQUENCE [LARGE SCALE GENOMIC DNA]</scope>
    <source>
        <strain evidence="2 3">DPC 6832</strain>
    </source>
</reference>
<dbReference type="Pfam" id="PF00326">
    <property type="entry name" value="Peptidase_S9"/>
    <property type="match status" value="1"/>
</dbReference>
<dbReference type="InterPro" id="IPR029058">
    <property type="entry name" value="AB_hydrolase_fold"/>
</dbReference>
<gene>
    <name evidence="2" type="ORF">LRN_1551</name>
</gene>
<comment type="caution">
    <text evidence="2">The sequence shown here is derived from an EMBL/GenBank/DDBJ whole genome shotgun (WGS) entry which is preliminary data.</text>
</comment>
<dbReference type="SUPFAM" id="SSF53474">
    <property type="entry name" value="alpha/beta-Hydrolases"/>
    <property type="match status" value="1"/>
</dbReference>
<keyword evidence="2" id="KW-0378">Hydrolase</keyword>
<sequence length="210" mass="24735">MCKILYYLREKKPDKIFIYLHGGPFFTILAPQDDPFAYYLVKERKNVCLINYPITFGNGGLTDYNYIYTKILKIKQRYSNAKLYLIGESYGGFLTSLFSSQNIFEQILCLSSFVSINYQKLFSPEREWLSNYLSTDSKDFYFLQEKGLVKVPITFINGKDDSQVPWQQFLPLINSIDPYIRIKLFDNYIHRETGIKLKVVIDYIDKIIPQ</sequence>
<dbReference type="GO" id="GO:0006508">
    <property type="term" value="P:proteolysis"/>
    <property type="evidence" value="ECO:0007669"/>
    <property type="project" value="InterPro"/>
</dbReference>
<dbReference type="Proteomes" id="UP000031011">
    <property type="component" value="Unassembled WGS sequence"/>
</dbReference>
<evidence type="ECO:0000313" key="3">
    <source>
        <dbReference type="Proteomes" id="UP000031011"/>
    </source>
</evidence>
<dbReference type="GO" id="GO:0004185">
    <property type="term" value="F:serine-type carboxypeptidase activity"/>
    <property type="evidence" value="ECO:0007669"/>
    <property type="project" value="InterPro"/>
</dbReference>